<name>A0AAV5JR39_9ROSI</name>
<comment type="caution">
    <text evidence="1">The sequence shown here is derived from an EMBL/GenBank/DDBJ whole genome shotgun (WGS) entry which is preliminary data.</text>
</comment>
<dbReference type="EMBL" id="BPVZ01000041">
    <property type="protein sequence ID" value="GKV14585.1"/>
    <property type="molecule type" value="Genomic_DNA"/>
</dbReference>
<keyword evidence="2" id="KW-1185">Reference proteome</keyword>
<dbReference type="Proteomes" id="UP001054252">
    <property type="component" value="Unassembled WGS sequence"/>
</dbReference>
<dbReference type="AlphaFoldDB" id="A0AAV5JR39"/>
<organism evidence="1 2">
    <name type="scientific">Rubroshorea leprosula</name>
    <dbReference type="NCBI Taxonomy" id="152421"/>
    <lineage>
        <taxon>Eukaryota</taxon>
        <taxon>Viridiplantae</taxon>
        <taxon>Streptophyta</taxon>
        <taxon>Embryophyta</taxon>
        <taxon>Tracheophyta</taxon>
        <taxon>Spermatophyta</taxon>
        <taxon>Magnoliopsida</taxon>
        <taxon>eudicotyledons</taxon>
        <taxon>Gunneridae</taxon>
        <taxon>Pentapetalae</taxon>
        <taxon>rosids</taxon>
        <taxon>malvids</taxon>
        <taxon>Malvales</taxon>
        <taxon>Dipterocarpaceae</taxon>
        <taxon>Rubroshorea</taxon>
    </lineage>
</organism>
<proteinExistence type="predicted"/>
<reference evidence="1 2" key="1">
    <citation type="journal article" date="2021" name="Commun. Biol.">
        <title>The genome of Shorea leprosula (Dipterocarpaceae) highlights the ecological relevance of drought in aseasonal tropical rainforests.</title>
        <authorList>
            <person name="Ng K.K.S."/>
            <person name="Kobayashi M.J."/>
            <person name="Fawcett J.A."/>
            <person name="Hatakeyama M."/>
            <person name="Paape T."/>
            <person name="Ng C.H."/>
            <person name="Ang C.C."/>
            <person name="Tnah L.H."/>
            <person name="Lee C.T."/>
            <person name="Nishiyama T."/>
            <person name="Sese J."/>
            <person name="O'Brien M.J."/>
            <person name="Copetti D."/>
            <person name="Mohd Noor M.I."/>
            <person name="Ong R.C."/>
            <person name="Putra M."/>
            <person name="Sireger I.Z."/>
            <person name="Indrioko S."/>
            <person name="Kosugi Y."/>
            <person name="Izuno A."/>
            <person name="Isagi Y."/>
            <person name="Lee S.L."/>
            <person name="Shimizu K.K."/>
        </authorList>
    </citation>
    <scope>NUCLEOTIDE SEQUENCE [LARGE SCALE GENOMIC DNA]</scope>
    <source>
        <strain evidence="1">214</strain>
    </source>
</reference>
<sequence length="59" mass="6710">MIRSKNISQVAMVIGANTFSCWRYLDLQIGETTANLLNTAGWRQLMNVLNYSVAEWMNA</sequence>
<evidence type="ECO:0000313" key="1">
    <source>
        <dbReference type="EMBL" id="GKV14585.1"/>
    </source>
</evidence>
<protein>
    <submittedName>
        <fullName evidence="1">Uncharacterized protein</fullName>
    </submittedName>
</protein>
<gene>
    <name evidence="1" type="ORF">SLEP1_g25434</name>
</gene>
<accession>A0AAV5JR39</accession>
<evidence type="ECO:0000313" key="2">
    <source>
        <dbReference type="Proteomes" id="UP001054252"/>
    </source>
</evidence>